<keyword evidence="1" id="KW-0378">Hydrolase</keyword>
<evidence type="ECO:0000256" key="3">
    <source>
        <dbReference type="SAM" id="SignalP"/>
    </source>
</evidence>
<comment type="caution">
    <text evidence="5">The sequence shown here is derived from an EMBL/GenBank/DDBJ whole genome shotgun (WGS) entry which is preliminary data.</text>
</comment>
<evidence type="ECO:0000259" key="4">
    <source>
        <dbReference type="PROSITE" id="PS51762"/>
    </source>
</evidence>
<organism evidence="5 6">
    <name type="scientific">Lithocarpus litseifolius</name>
    <dbReference type="NCBI Taxonomy" id="425828"/>
    <lineage>
        <taxon>Eukaryota</taxon>
        <taxon>Viridiplantae</taxon>
        <taxon>Streptophyta</taxon>
        <taxon>Embryophyta</taxon>
        <taxon>Tracheophyta</taxon>
        <taxon>Spermatophyta</taxon>
        <taxon>Magnoliopsida</taxon>
        <taxon>eudicotyledons</taxon>
        <taxon>Gunneridae</taxon>
        <taxon>Pentapetalae</taxon>
        <taxon>rosids</taxon>
        <taxon>fabids</taxon>
        <taxon>Fagales</taxon>
        <taxon>Fagaceae</taxon>
        <taxon>Lithocarpus</taxon>
    </lineage>
</organism>
<dbReference type="InterPro" id="IPR000757">
    <property type="entry name" value="Beta-glucanase-like"/>
</dbReference>
<dbReference type="InterPro" id="IPR013320">
    <property type="entry name" value="ConA-like_dom_sf"/>
</dbReference>
<dbReference type="SUPFAM" id="SSF49899">
    <property type="entry name" value="Concanavalin A-like lectins/glucanases"/>
    <property type="match status" value="1"/>
</dbReference>
<feature type="signal peptide" evidence="3">
    <location>
        <begin position="1"/>
        <end position="17"/>
    </location>
</feature>
<dbReference type="InterPro" id="IPR008263">
    <property type="entry name" value="GH16_AS"/>
</dbReference>
<name>A0AAW2E1R5_9ROSI</name>
<dbReference type="Pfam" id="PF00722">
    <property type="entry name" value="Glyco_hydro_16"/>
    <property type="match status" value="1"/>
</dbReference>
<keyword evidence="6" id="KW-1185">Reference proteome</keyword>
<reference evidence="5 6" key="1">
    <citation type="submission" date="2024-01" db="EMBL/GenBank/DDBJ databases">
        <title>A telomere-to-telomere, gap-free genome of sweet tea (Lithocarpus litseifolius).</title>
        <authorList>
            <person name="Zhou J."/>
        </authorList>
    </citation>
    <scope>NUCLEOTIDE SEQUENCE [LARGE SCALE GENOMIC DNA]</scope>
    <source>
        <strain evidence="5">Zhou-2022a</strain>
        <tissue evidence="5">Leaf</tissue>
    </source>
</reference>
<dbReference type="PROSITE" id="PS51762">
    <property type="entry name" value="GH16_2"/>
    <property type="match status" value="1"/>
</dbReference>
<feature type="chain" id="PRO_5043889889" description="GH16 domain-containing protein" evidence="3">
    <location>
        <begin position="18"/>
        <end position="207"/>
    </location>
</feature>
<accession>A0AAW2E1R5</accession>
<gene>
    <name evidence="5" type="ORF">SO802_002614</name>
</gene>
<feature type="domain" description="GH16" evidence="4">
    <location>
        <begin position="1"/>
        <end position="198"/>
    </location>
</feature>
<dbReference type="GO" id="GO:0005975">
    <property type="term" value="P:carbohydrate metabolic process"/>
    <property type="evidence" value="ECO:0007669"/>
    <property type="project" value="InterPro"/>
</dbReference>
<evidence type="ECO:0000256" key="1">
    <source>
        <dbReference type="ARBA" id="ARBA00022801"/>
    </source>
</evidence>
<dbReference type="PANTHER" id="PTHR31062">
    <property type="entry name" value="XYLOGLUCAN ENDOTRANSGLUCOSYLASE/HYDROLASE PROTEIN 8-RELATED"/>
    <property type="match status" value="1"/>
</dbReference>
<dbReference type="EMBL" id="JAZDWU010000001">
    <property type="protein sequence ID" value="KAL0015545.1"/>
    <property type="molecule type" value="Genomic_DNA"/>
</dbReference>
<dbReference type="Gene3D" id="2.60.120.200">
    <property type="match status" value="2"/>
</dbReference>
<dbReference type="Proteomes" id="UP001459277">
    <property type="component" value="Unassembled WGS sequence"/>
</dbReference>
<dbReference type="InterPro" id="IPR044791">
    <property type="entry name" value="Beta-glucanase/XTH"/>
</dbReference>
<proteinExistence type="predicted"/>
<evidence type="ECO:0000313" key="6">
    <source>
        <dbReference type="Proteomes" id="UP001459277"/>
    </source>
</evidence>
<dbReference type="PROSITE" id="PS01034">
    <property type="entry name" value="GH16_1"/>
    <property type="match status" value="1"/>
</dbReference>
<protein>
    <recommendedName>
        <fullName evidence="4">GH16 domain-containing protein</fullName>
    </recommendedName>
</protein>
<dbReference type="AlphaFoldDB" id="A0AAW2E1R5"/>
<sequence>MALSQAFLIALIISGSAIVFDKIDVVDANIVQSMYINWRNNEAVIVGSDDLQLALDQTSGSGAVSKRTFLFGSFEMLIKLVPGNSAGTITAYYLSSDGSKRDEIDFEFLGNVSGQPYVVHTNIYTQGNDSSREQQFYVWWYIDSVPIRVFRNYQNKGIAYPNEQGMRVYASIWDGDNWATEGGRIKINWANAPFIAKFAQFRPRACY</sequence>
<evidence type="ECO:0000313" key="5">
    <source>
        <dbReference type="EMBL" id="KAL0015545.1"/>
    </source>
</evidence>
<dbReference type="GO" id="GO:0004553">
    <property type="term" value="F:hydrolase activity, hydrolyzing O-glycosyl compounds"/>
    <property type="evidence" value="ECO:0007669"/>
    <property type="project" value="InterPro"/>
</dbReference>
<keyword evidence="2" id="KW-0326">Glycosidase</keyword>
<evidence type="ECO:0000256" key="2">
    <source>
        <dbReference type="ARBA" id="ARBA00023295"/>
    </source>
</evidence>
<keyword evidence="3" id="KW-0732">Signal</keyword>